<evidence type="ECO:0000313" key="1">
    <source>
        <dbReference type="EMBL" id="KAK4749120.1"/>
    </source>
</evidence>
<evidence type="ECO:0000313" key="2">
    <source>
        <dbReference type="Proteomes" id="UP001345219"/>
    </source>
</evidence>
<dbReference type="EMBL" id="JAXIOK010000018">
    <property type="protein sequence ID" value="KAK4749120.1"/>
    <property type="molecule type" value="Genomic_DNA"/>
</dbReference>
<proteinExistence type="predicted"/>
<organism evidence="1 2">
    <name type="scientific">Trapa incisa</name>
    <dbReference type="NCBI Taxonomy" id="236973"/>
    <lineage>
        <taxon>Eukaryota</taxon>
        <taxon>Viridiplantae</taxon>
        <taxon>Streptophyta</taxon>
        <taxon>Embryophyta</taxon>
        <taxon>Tracheophyta</taxon>
        <taxon>Spermatophyta</taxon>
        <taxon>Magnoliopsida</taxon>
        <taxon>eudicotyledons</taxon>
        <taxon>Gunneridae</taxon>
        <taxon>Pentapetalae</taxon>
        <taxon>rosids</taxon>
        <taxon>malvids</taxon>
        <taxon>Myrtales</taxon>
        <taxon>Lythraceae</taxon>
        <taxon>Trapa</taxon>
    </lineage>
</organism>
<reference evidence="1 2" key="1">
    <citation type="journal article" date="2023" name="Hortic Res">
        <title>Pangenome of water caltrop reveals structural variations and asymmetric subgenome divergence after allopolyploidization.</title>
        <authorList>
            <person name="Zhang X."/>
            <person name="Chen Y."/>
            <person name="Wang L."/>
            <person name="Yuan Y."/>
            <person name="Fang M."/>
            <person name="Shi L."/>
            <person name="Lu R."/>
            <person name="Comes H.P."/>
            <person name="Ma Y."/>
            <person name="Chen Y."/>
            <person name="Huang G."/>
            <person name="Zhou Y."/>
            <person name="Zheng Z."/>
            <person name="Qiu Y."/>
        </authorList>
    </citation>
    <scope>NUCLEOTIDE SEQUENCE [LARGE SCALE GENOMIC DNA]</scope>
    <source>
        <tissue evidence="1">Roots</tissue>
    </source>
</reference>
<keyword evidence="2" id="KW-1185">Reference proteome</keyword>
<protein>
    <submittedName>
        <fullName evidence="1">Uncharacterized protein</fullName>
    </submittedName>
</protein>
<dbReference type="Proteomes" id="UP001345219">
    <property type="component" value="Chromosome 21"/>
</dbReference>
<name>A0AAN7GM33_9MYRT</name>
<gene>
    <name evidence="1" type="ORF">SAY87_026569</name>
</gene>
<dbReference type="AlphaFoldDB" id="A0AAN7GM33"/>
<accession>A0AAN7GM33</accession>
<comment type="caution">
    <text evidence="1">The sequence shown here is derived from an EMBL/GenBank/DDBJ whole genome shotgun (WGS) entry which is preliminary data.</text>
</comment>
<sequence length="154" mass="17057">MLLPHIVHASATGRLAASPLGRSIQHPRVRVLSLLITIASTVDIEWRQWLSLPSVVTLQGEAPLQISLRSRSSLIWLHLLPSGTPTLTSYFISSIAWLSGNQGHYQHFIPSTEFLLVYASLNAPIYHSITRSNMTKVGTQGHIKKNTLMESRPA</sequence>